<evidence type="ECO:0000313" key="17">
    <source>
        <dbReference type="EMBL" id="TYP95724.1"/>
    </source>
</evidence>
<keyword evidence="18" id="KW-1185">Reference proteome</keyword>
<organism evidence="17 18">
    <name type="scientific">Sphingobacterium allocomposti</name>
    <dbReference type="NCBI Taxonomy" id="415956"/>
    <lineage>
        <taxon>Bacteria</taxon>
        <taxon>Pseudomonadati</taxon>
        <taxon>Bacteroidota</taxon>
        <taxon>Sphingobacteriia</taxon>
        <taxon>Sphingobacteriales</taxon>
        <taxon>Sphingobacteriaceae</taxon>
        <taxon>Sphingobacterium</taxon>
    </lineage>
</organism>
<evidence type="ECO:0000256" key="7">
    <source>
        <dbReference type="ARBA" id="ARBA00022490"/>
    </source>
</evidence>
<accession>A0A5S5DJC6</accession>
<evidence type="ECO:0000256" key="14">
    <source>
        <dbReference type="HAMAP-Rule" id="MF_00215"/>
    </source>
</evidence>
<dbReference type="RefSeq" id="WP_148908643.1">
    <property type="nucleotide sequence ID" value="NZ_VNHX01000010.1"/>
</dbReference>
<dbReference type="GO" id="GO:0015937">
    <property type="term" value="P:coenzyme A biosynthetic process"/>
    <property type="evidence" value="ECO:0007669"/>
    <property type="project" value="UniProtKB-UniRule"/>
</dbReference>
<keyword evidence="9 14" id="KW-0547">Nucleotide-binding</keyword>
<evidence type="ECO:0000256" key="9">
    <source>
        <dbReference type="ARBA" id="ARBA00022741"/>
    </source>
</evidence>
<comment type="caution">
    <text evidence="17">The sequence shown here is derived from an EMBL/GenBank/DDBJ whole genome shotgun (WGS) entry which is preliminary data.</text>
</comment>
<keyword evidence="7 14" id="KW-0963">Cytoplasm</keyword>
<evidence type="ECO:0000256" key="12">
    <source>
        <dbReference type="ARBA" id="ARBA00022993"/>
    </source>
</evidence>
<comment type="subcellular location">
    <subcellularLocation>
        <location evidence="2 14 15">Cytoplasm</location>
    </subcellularLocation>
</comment>
<dbReference type="AlphaFoldDB" id="A0A5S5DJC6"/>
<dbReference type="HAMAP" id="MF_00215">
    <property type="entry name" value="Pantothen_kinase_1"/>
    <property type="match status" value="1"/>
</dbReference>
<comment type="catalytic activity">
    <reaction evidence="1 14 15">
        <text>(R)-pantothenate + ATP = (R)-4'-phosphopantothenate + ADP + H(+)</text>
        <dbReference type="Rhea" id="RHEA:16373"/>
        <dbReference type="ChEBI" id="CHEBI:10986"/>
        <dbReference type="ChEBI" id="CHEBI:15378"/>
        <dbReference type="ChEBI" id="CHEBI:29032"/>
        <dbReference type="ChEBI" id="CHEBI:30616"/>
        <dbReference type="ChEBI" id="CHEBI:456216"/>
        <dbReference type="EC" id="2.7.1.33"/>
    </reaction>
</comment>
<dbReference type="GO" id="GO:0004594">
    <property type="term" value="F:pantothenate kinase activity"/>
    <property type="evidence" value="ECO:0007669"/>
    <property type="project" value="UniProtKB-UniRule"/>
</dbReference>
<dbReference type="OrthoDB" id="1550976at2"/>
<proteinExistence type="inferred from homology"/>
<feature type="binding site" evidence="14">
    <location>
        <begin position="96"/>
        <end position="103"/>
    </location>
    <ligand>
        <name>ATP</name>
        <dbReference type="ChEBI" id="CHEBI:30616"/>
    </ligand>
</feature>
<evidence type="ECO:0000256" key="4">
    <source>
        <dbReference type="ARBA" id="ARBA00006087"/>
    </source>
</evidence>
<dbReference type="UniPathway" id="UPA00241">
    <property type="reaction ID" value="UER00352"/>
</dbReference>
<evidence type="ECO:0000256" key="3">
    <source>
        <dbReference type="ARBA" id="ARBA00005225"/>
    </source>
</evidence>
<dbReference type="GO" id="GO:0005737">
    <property type="term" value="C:cytoplasm"/>
    <property type="evidence" value="ECO:0007669"/>
    <property type="project" value="UniProtKB-SubCell"/>
</dbReference>
<dbReference type="NCBIfam" id="TIGR00554">
    <property type="entry name" value="panK_bact"/>
    <property type="match status" value="1"/>
</dbReference>
<evidence type="ECO:0000256" key="2">
    <source>
        <dbReference type="ARBA" id="ARBA00004496"/>
    </source>
</evidence>
<comment type="pathway">
    <text evidence="3 14 15">Cofactor biosynthesis; coenzyme A biosynthesis; CoA from (R)-pantothenate: step 1/5.</text>
</comment>
<evidence type="ECO:0000256" key="5">
    <source>
        <dbReference type="ARBA" id="ARBA00012102"/>
    </source>
</evidence>
<keyword evidence="11 14" id="KW-0067">ATP-binding</keyword>
<dbReference type="EC" id="2.7.1.33" evidence="5 14"/>
<dbReference type="Gene3D" id="3.40.50.300">
    <property type="entry name" value="P-loop containing nucleotide triphosphate hydrolases"/>
    <property type="match status" value="1"/>
</dbReference>
<evidence type="ECO:0000313" key="18">
    <source>
        <dbReference type="Proteomes" id="UP000325105"/>
    </source>
</evidence>
<keyword evidence="8 14" id="KW-0808">Transferase</keyword>
<feature type="domain" description="Phosphoribulokinase/uridine kinase" evidence="16">
    <location>
        <begin position="91"/>
        <end position="234"/>
    </location>
</feature>
<protein>
    <recommendedName>
        <fullName evidence="6 14">Pantothenate kinase</fullName>
        <ecNumber evidence="5 14">2.7.1.33</ecNumber>
    </recommendedName>
    <alternativeName>
        <fullName evidence="13 14">Pantothenic acid kinase</fullName>
    </alternativeName>
</protein>
<name>A0A5S5DJC6_9SPHI</name>
<dbReference type="SUPFAM" id="SSF52540">
    <property type="entry name" value="P-loop containing nucleoside triphosphate hydrolases"/>
    <property type="match status" value="1"/>
</dbReference>
<dbReference type="InterPro" id="IPR027417">
    <property type="entry name" value="P-loop_NTPase"/>
</dbReference>
<dbReference type="PANTHER" id="PTHR10285">
    <property type="entry name" value="URIDINE KINASE"/>
    <property type="match status" value="1"/>
</dbReference>
<evidence type="ECO:0000256" key="1">
    <source>
        <dbReference type="ARBA" id="ARBA00001206"/>
    </source>
</evidence>
<comment type="similarity">
    <text evidence="4 14 15">Belongs to the prokaryotic pantothenate kinase family.</text>
</comment>
<dbReference type="Pfam" id="PF00485">
    <property type="entry name" value="PRK"/>
    <property type="match status" value="1"/>
</dbReference>
<evidence type="ECO:0000256" key="8">
    <source>
        <dbReference type="ARBA" id="ARBA00022679"/>
    </source>
</evidence>
<keyword evidence="12 14" id="KW-0173">Coenzyme A biosynthesis</keyword>
<dbReference type="EMBL" id="VNHX01000010">
    <property type="protein sequence ID" value="TYP95724.1"/>
    <property type="molecule type" value="Genomic_DNA"/>
</dbReference>
<keyword evidence="10 14" id="KW-0418">Kinase</keyword>
<dbReference type="PIRSF" id="PIRSF000545">
    <property type="entry name" value="Pantothenate_kin"/>
    <property type="match status" value="1"/>
</dbReference>
<dbReference type="GO" id="GO:0005524">
    <property type="term" value="F:ATP binding"/>
    <property type="evidence" value="ECO:0007669"/>
    <property type="project" value="UniProtKB-UniRule"/>
</dbReference>
<evidence type="ECO:0000256" key="15">
    <source>
        <dbReference type="RuleBase" id="RU003530"/>
    </source>
</evidence>
<sequence length="315" mass="36494">MSSNTYSGVQTPFQLFDRNEWKDLNGHFSYHLTHDDVEKLHALNEPLTISEIEEIYFPLAHLLNIFIQRTKDAHSVVNGFLKKNTQQLPFIIGIAGSVAVGKSTTARVLQKVLSMLPDKPKVDLVTTDGFLYPNSVLIERNILNRKGFPESYDTKLLLKFLAAMKSGIEEFEVPMYSHMEYDILKDRRQLVKKPDILIVEGINVLQVNSSRGNNVFVSDYFDYSIYVDADEADIMDWYVDRFESLRATSFQNSHSYFHRYANMNKEESIAMATNIWNEINRPNLHENILPTRYRADLILEKGSHHFVKQVKVRKI</sequence>
<dbReference type="InterPro" id="IPR006083">
    <property type="entry name" value="PRK/URK"/>
</dbReference>
<dbReference type="InterPro" id="IPR004566">
    <property type="entry name" value="PanK"/>
</dbReference>
<evidence type="ECO:0000256" key="6">
    <source>
        <dbReference type="ARBA" id="ARBA00015080"/>
    </source>
</evidence>
<dbReference type="CDD" id="cd02025">
    <property type="entry name" value="PanK"/>
    <property type="match status" value="1"/>
</dbReference>
<gene>
    <name evidence="14" type="primary">coaA</name>
    <name evidence="17" type="ORF">BC792_11051</name>
</gene>
<evidence type="ECO:0000256" key="13">
    <source>
        <dbReference type="ARBA" id="ARBA00032866"/>
    </source>
</evidence>
<reference evidence="17 18" key="1">
    <citation type="submission" date="2019-07" db="EMBL/GenBank/DDBJ databases">
        <title>Genomic Encyclopedia of Archaeal and Bacterial Type Strains, Phase II (KMG-II): from individual species to whole genera.</title>
        <authorList>
            <person name="Goeker M."/>
        </authorList>
    </citation>
    <scope>NUCLEOTIDE SEQUENCE [LARGE SCALE GENOMIC DNA]</scope>
    <source>
        <strain evidence="17 18">DSM 18850</strain>
    </source>
</reference>
<evidence type="ECO:0000259" key="16">
    <source>
        <dbReference type="Pfam" id="PF00485"/>
    </source>
</evidence>
<evidence type="ECO:0000256" key="10">
    <source>
        <dbReference type="ARBA" id="ARBA00022777"/>
    </source>
</evidence>
<dbReference type="Proteomes" id="UP000325105">
    <property type="component" value="Unassembled WGS sequence"/>
</dbReference>
<evidence type="ECO:0000256" key="11">
    <source>
        <dbReference type="ARBA" id="ARBA00022840"/>
    </source>
</evidence>